<dbReference type="InterPro" id="IPR051986">
    <property type="entry name" value="Innate_Immune_Apopt_Reg"/>
</dbReference>
<proteinExistence type="predicted"/>
<dbReference type="GeneID" id="108707173"/>
<keyword evidence="2" id="KW-0479">Metal-binding</keyword>
<dbReference type="InterPro" id="IPR049439">
    <property type="entry name" value="TRAFD1-XIAF1_Znf"/>
</dbReference>
<feature type="domain" description="TRAFD1/XAF1 zinc finger" evidence="9">
    <location>
        <begin position="94"/>
        <end position="135"/>
    </location>
</feature>
<feature type="region of interest" description="Disordered" evidence="8">
    <location>
        <begin position="649"/>
        <end position="763"/>
    </location>
</feature>
<evidence type="ECO:0000256" key="7">
    <source>
        <dbReference type="ARBA" id="ARBA00040410"/>
    </source>
</evidence>
<evidence type="ECO:0000256" key="4">
    <source>
        <dbReference type="ARBA" id="ARBA00022833"/>
    </source>
</evidence>
<dbReference type="PANTHER" id="PTHR16295:SF19">
    <property type="entry name" value="TRAF-TYPE ZINC FINGER DOMAIN-CONTAINING PROTEIN 1"/>
    <property type="match status" value="1"/>
</dbReference>
<keyword evidence="5" id="KW-0007">Acetylation</keyword>
<keyword evidence="4" id="KW-0862">Zinc</keyword>
<evidence type="ECO:0000256" key="6">
    <source>
        <dbReference type="ARBA" id="ARBA00037636"/>
    </source>
</evidence>
<keyword evidence="10" id="KW-1185">Reference proteome</keyword>
<dbReference type="GO" id="GO:0005739">
    <property type="term" value="C:mitochondrion"/>
    <property type="evidence" value="ECO:0000318"/>
    <property type="project" value="GO_Central"/>
</dbReference>
<feature type="compositionally biased region" description="Basic and acidic residues" evidence="8">
    <location>
        <begin position="746"/>
        <end position="756"/>
    </location>
</feature>
<dbReference type="Proteomes" id="UP000186698">
    <property type="component" value="Chromosome 1S"/>
</dbReference>
<evidence type="ECO:0000259" key="9">
    <source>
        <dbReference type="Pfam" id="PF21366"/>
    </source>
</evidence>
<protein>
    <recommendedName>
        <fullName evidence="7">TRAF-type zinc finger domain-containing protein 1</fullName>
    </recommendedName>
</protein>
<accession>A0A8J1M3P1</accession>
<dbReference type="PANTHER" id="PTHR16295">
    <property type="entry name" value="TRAF-TYPE ZINC FINGER PROTEIN-RELATED"/>
    <property type="match status" value="1"/>
</dbReference>
<dbReference type="KEGG" id="xla:108707173"/>
<comment type="function">
    <text evidence="6">Negative feedback regulator that controls excessive innate immune responses. Regulates both Toll-like receptor 4 (TLR4) and DDX58/RIG1-like helicases (RLH) pathways. May inhibit the LTR pathway by direct interaction with TRAF6 and attenuation of NF-kappa-B activation. May negatively regulate the RLH pathway downstream from MAVS and upstream of NF-kappa-B and IRF3.</text>
</comment>
<evidence type="ECO:0000256" key="5">
    <source>
        <dbReference type="ARBA" id="ARBA00022990"/>
    </source>
</evidence>
<feature type="compositionally biased region" description="Basic and acidic residues" evidence="8">
    <location>
        <begin position="714"/>
        <end position="729"/>
    </location>
</feature>
<dbReference type="RefSeq" id="XP_041436313.1">
    <property type="nucleotide sequence ID" value="XM_041580379.1"/>
</dbReference>
<evidence type="ECO:0000256" key="2">
    <source>
        <dbReference type="ARBA" id="ARBA00022723"/>
    </source>
</evidence>
<dbReference type="InterPro" id="IPR013083">
    <property type="entry name" value="Znf_RING/FYVE/PHD"/>
</dbReference>
<feature type="region of interest" description="Disordered" evidence="8">
    <location>
        <begin position="193"/>
        <end position="231"/>
    </location>
</feature>
<reference evidence="11" key="1">
    <citation type="submission" date="2025-08" db="UniProtKB">
        <authorList>
            <consortium name="RefSeq"/>
        </authorList>
    </citation>
    <scope>IDENTIFICATION</scope>
    <source>
        <strain evidence="11">J_2021</strain>
        <tissue evidence="11">Erythrocytes</tissue>
    </source>
</reference>
<evidence type="ECO:0000256" key="3">
    <source>
        <dbReference type="ARBA" id="ARBA00022771"/>
    </source>
</evidence>
<dbReference type="Pfam" id="PF21366">
    <property type="entry name" value="TRAFD1-XIAF1_ZnF"/>
    <property type="match status" value="1"/>
</dbReference>
<dbReference type="AlphaFoldDB" id="A0A8J1M3P1"/>
<organism evidence="10 11">
    <name type="scientific">Xenopus laevis</name>
    <name type="common">African clawed frog</name>
    <dbReference type="NCBI Taxonomy" id="8355"/>
    <lineage>
        <taxon>Eukaryota</taxon>
        <taxon>Metazoa</taxon>
        <taxon>Chordata</taxon>
        <taxon>Craniata</taxon>
        <taxon>Vertebrata</taxon>
        <taxon>Euteleostomi</taxon>
        <taxon>Amphibia</taxon>
        <taxon>Batrachia</taxon>
        <taxon>Anura</taxon>
        <taxon>Pipoidea</taxon>
        <taxon>Pipidae</taxon>
        <taxon>Xenopodinae</taxon>
        <taxon>Xenopus</taxon>
        <taxon>Xenopus</taxon>
    </lineage>
</organism>
<dbReference type="CTD" id="108707173"/>
<gene>
    <name evidence="11" type="primary">trafd1.S</name>
</gene>
<name>A0A8J1M3P1_XENLA</name>
<dbReference type="GO" id="GO:0008270">
    <property type="term" value="F:zinc ion binding"/>
    <property type="evidence" value="ECO:0007669"/>
    <property type="project" value="UniProtKB-KW"/>
</dbReference>
<evidence type="ECO:0000256" key="1">
    <source>
        <dbReference type="ARBA" id="ARBA00022553"/>
    </source>
</evidence>
<dbReference type="Gene3D" id="3.30.40.10">
    <property type="entry name" value="Zinc/RING finger domain, C3HC4 (zinc finger)"/>
    <property type="match status" value="2"/>
</dbReference>
<sequence>MASEAEQETQFCGNCKRDIPLSNFTIHEIHCKRNISVCDVCKEPVPTADMEEHLVTEHAPVTCKCKMTMEKSVLEEHELSACPLRLVKCQFCELELAFTKLAEHEDYCGARTEPCEKCGRSVMKKDLNHHPDVCGKESLPKKPLLNSGAWFDAIENDNLHAIVPSRFYRNPMSTPSLQNVPRGAGQNKAVNLTNLTRNNPPKGQEQLSNQRDVRSSTINQTHSGLSSFHSPKYQNPIGSSVDLDTDLSADVNSWRAFDSKDKVAKYCDWQKDFNLFSGDDKTVEADSPSSQTDTEIRLPCEFCEKLFPVEDLILHQSGCNPRVFASFCDRIPAPTHLLDFERDQYVRPVSPPSSVPISNNILIPCEFCGVQMEEEDLVLHESGCNPAAFSPFFDQSSSSTRFLDLERRPLSNRVEQPHDRNIRPVSPPYSVPISNNILIPCEFCGVQMEEEDLVLHESGCNPAAFSPFFDQRSSSTRFLDLERRPLSNRVQQPHDRNIRPVSPPFSVPVSNNILIPCEFCGLQMEEEDFVLHESGCNPAAFSPFFDQSSPSTRFLGLERKPYRIEQPRDRNIRPVSPPPSLHKSNNILIPCEFCGVQMEANVLFHHQDQCDMCPNFEAAPTHLTPVIPSPRECNYLQDRLMASQSDDLFHQGHTAPSHTKRTGRPSHSVPEHFLEGFPTEQSFLPRVPRTGFDTQHVNVDERKRNLGENSQQRNRFDSRYRSPLHDPLHSRNASQFTATSSNTDPSRNKAKEKKLPGDVSEEE</sequence>
<dbReference type="GO" id="GO:0045824">
    <property type="term" value="P:negative regulation of innate immune response"/>
    <property type="evidence" value="ECO:0000318"/>
    <property type="project" value="GO_Central"/>
</dbReference>
<keyword evidence="1" id="KW-0597">Phosphoprotein</keyword>
<feature type="compositionally biased region" description="Polar residues" evidence="8">
    <location>
        <begin position="731"/>
        <end position="745"/>
    </location>
</feature>
<evidence type="ECO:0000313" key="10">
    <source>
        <dbReference type="Proteomes" id="UP000186698"/>
    </source>
</evidence>
<dbReference type="OrthoDB" id="193703at2759"/>
<keyword evidence="3" id="KW-0863">Zinc-finger</keyword>
<evidence type="ECO:0000256" key="8">
    <source>
        <dbReference type="SAM" id="MobiDB-lite"/>
    </source>
</evidence>
<evidence type="ECO:0000313" key="11">
    <source>
        <dbReference type="RefSeq" id="XP_041436313.1"/>
    </source>
</evidence>